<feature type="non-terminal residue" evidence="1">
    <location>
        <position position="1"/>
    </location>
</feature>
<name>X0X1W5_9ZZZZ</name>
<evidence type="ECO:0000313" key="1">
    <source>
        <dbReference type="EMBL" id="GAG30633.1"/>
    </source>
</evidence>
<accession>X0X1W5</accession>
<comment type="caution">
    <text evidence="1">The sequence shown here is derived from an EMBL/GenBank/DDBJ whole genome shotgun (WGS) entry which is preliminary data.</text>
</comment>
<reference evidence="1" key="1">
    <citation type="journal article" date="2014" name="Front. Microbiol.">
        <title>High frequency of phylogenetically diverse reductive dehalogenase-homologous genes in deep subseafloor sedimentary metagenomes.</title>
        <authorList>
            <person name="Kawai M."/>
            <person name="Futagami T."/>
            <person name="Toyoda A."/>
            <person name="Takaki Y."/>
            <person name="Nishi S."/>
            <person name="Hori S."/>
            <person name="Arai W."/>
            <person name="Tsubouchi T."/>
            <person name="Morono Y."/>
            <person name="Uchiyama I."/>
            <person name="Ito T."/>
            <person name="Fujiyama A."/>
            <person name="Inagaki F."/>
            <person name="Takami H."/>
        </authorList>
    </citation>
    <scope>NUCLEOTIDE SEQUENCE</scope>
    <source>
        <strain evidence="1">Expedition CK06-06</strain>
    </source>
</reference>
<gene>
    <name evidence="1" type="ORF">S01H1_68240</name>
</gene>
<proteinExistence type="predicted"/>
<organism evidence="1">
    <name type="scientific">marine sediment metagenome</name>
    <dbReference type="NCBI Taxonomy" id="412755"/>
    <lineage>
        <taxon>unclassified sequences</taxon>
        <taxon>metagenomes</taxon>
        <taxon>ecological metagenomes</taxon>
    </lineage>
</organism>
<dbReference type="EMBL" id="BARS01045250">
    <property type="protein sequence ID" value="GAG30633.1"/>
    <property type="molecule type" value="Genomic_DNA"/>
</dbReference>
<sequence length="37" mass="4350">RKKGLSYKEQLIGDFQLSNLLEEDLQVIEMLKKSNLK</sequence>
<protein>
    <submittedName>
        <fullName evidence="1">Uncharacterized protein</fullName>
    </submittedName>
</protein>
<dbReference type="AlphaFoldDB" id="X0X1W5"/>